<dbReference type="EMBL" id="CAEZXR010000413">
    <property type="protein sequence ID" value="CAB4732121.1"/>
    <property type="molecule type" value="Genomic_DNA"/>
</dbReference>
<dbReference type="GO" id="GO:0016773">
    <property type="term" value="F:phosphotransferase activity, alcohol group as acceptor"/>
    <property type="evidence" value="ECO:0007669"/>
    <property type="project" value="InterPro"/>
</dbReference>
<gene>
    <name evidence="1" type="ORF">UFOPK2579_02641</name>
</gene>
<sequence length="303" mass="33229">MQLPPEVRAYAGRGPAWAAWVERLPALVEELAEEWSLRADAPLTWGSCSVVLPGSCDGVPAVLKVAFPDEESEHEALALQRWGGRGAARLLRADPHRRALLAERLEARDLGELWDVEACEIVGDLYRSLHVAAPPQLRTLTAYVEPTLLALAGLDRSAPLPHRLVAQAVAVGRDLLGDAGAVGTLIHTDLHYDNVLASSRADEPGWLAIDPKPLSGDPHYEVAPLLWNRWDEIVASGSIRDGVRRRFHAAIDAALLDEDRARDWVVVRVLQNALWAIQEPDTDPSARKDWLTTCVSIAKAVHE</sequence>
<accession>A0A6J6SB28</accession>
<dbReference type="SUPFAM" id="SSF56112">
    <property type="entry name" value="Protein kinase-like (PK-like)"/>
    <property type="match status" value="1"/>
</dbReference>
<name>A0A6J6SB28_9ZZZZ</name>
<dbReference type="InterPro" id="IPR006748">
    <property type="entry name" value="NH2Glyco/OHUrea_AB-resist_kin"/>
</dbReference>
<protein>
    <submittedName>
        <fullName evidence="1">Unannotated protein</fullName>
    </submittedName>
</protein>
<dbReference type="AlphaFoldDB" id="A0A6J6SB28"/>
<dbReference type="Pfam" id="PF04655">
    <property type="entry name" value="APH_6_hur"/>
    <property type="match status" value="1"/>
</dbReference>
<reference evidence="1" key="1">
    <citation type="submission" date="2020-05" db="EMBL/GenBank/DDBJ databases">
        <authorList>
            <person name="Chiriac C."/>
            <person name="Salcher M."/>
            <person name="Ghai R."/>
            <person name="Kavagutti S V."/>
        </authorList>
    </citation>
    <scope>NUCLEOTIDE SEQUENCE</scope>
</reference>
<dbReference type="InterPro" id="IPR011009">
    <property type="entry name" value="Kinase-like_dom_sf"/>
</dbReference>
<organism evidence="1">
    <name type="scientific">freshwater metagenome</name>
    <dbReference type="NCBI Taxonomy" id="449393"/>
    <lineage>
        <taxon>unclassified sequences</taxon>
        <taxon>metagenomes</taxon>
        <taxon>ecological metagenomes</taxon>
    </lineage>
</organism>
<dbReference type="GO" id="GO:0019748">
    <property type="term" value="P:secondary metabolic process"/>
    <property type="evidence" value="ECO:0007669"/>
    <property type="project" value="InterPro"/>
</dbReference>
<evidence type="ECO:0000313" key="1">
    <source>
        <dbReference type="EMBL" id="CAB4732121.1"/>
    </source>
</evidence>
<proteinExistence type="predicted"/>